<evidence type="ECO:0000313" key="2">
    <source>
        <dbReference type="Proteomes" id="UP000887577"/>
    </source>
</evidence>
<reference evidence="3" key="1">
    <citation type="submission" date="2022-11" db="UniProtKB">
        <authorList>
            <consortium name="WormBaseParasite"/>
        </authorList>
    </citation>
    <scope>IDENTIFICATION</scope>
</reference>
<evidence type="ECO:0000313" key="3">
    <source>
        <dbReference type="WBParaSite" id="PSU_v2.g2761.t1"/>
    </source>
</evidence>
<sequence length="257" mass="28681">MPTYALLVRTCVPAGLSYISLMPSPAVSSFFSTVERCLIFIIPNPSKLKKYQRFLTYCNIFAIIAVTANMLQAFISSAPVPFELTTTALSPGGMSRNDVGGNRLNATRISISIINLCAACILIYFINKSKLQNQTLKAVANLVKHVLLVQTFFDLGVHGLAFSCSMITNRSASNIFGSYARVFTALDGLICCYFLQDQLENFDEKEFPLQFRHQTELLHQNIYKRLLCSANIKLISANSHQKNLFSPISKLLTFQQL</sequence>
<organism evidence="2 3">
    <name type="scientific">Panagrolaimus superbus</name>
    <dbReference type="NCBI Taxonomy" id="310955"/>
    <lineage>
        <taxon>Eukaryota</taxon>
        <taxon>Metazoa</taxon>
        <taxon>Ecdysozoa</taxon>
        <taxon>Nematoda</taxon>
        <taxon>Chromadorea</taxon>
        <taxon>Rhabditida</taxon>
        <taxon>Tylenchina</taxon>
        <taxon>Panagrolaimomorpha</taxon>
        <taxon>Panagrolaimoidea</taxon>
        <taxon>Panagrolaimidae</taxon>
        <taxon>Panagrolaimus</taxon>
    </lineage>
</organism>
<dbReference type="WBParaSite" id="PSU_v2.g2761.t1">
    <property type="protein sequence ID" value="PSU_v2.g2761.t1"/>
    <property type="gene ID" value="PSU_v2.g2761"/>
</dbReference>
<keyword evidence="2" id="KW-1185">Reference proteome</keyword>
<accession>A0A914YRX0</accession>
<proteinExistence type="predicted"/>
<name>A0A914YRX0_9BILA</name>
<feature type="transmembrane region" description="Helical" evidence="1">
    <location>
        <begin position="109"/>
        <end position="127"/>
    </location>
</feature>
<keyword evidence="1" id="KW-0472">Membrane</keyword>
<dbReference type="Proteomes" id="UP000887577">
    <property type="component" value="Unplaced"/>
</dbReference>
<keyword evidence="1" id="KW-0812">Transmembrane</keyword>
<feature type="transmembrane region" description="Helical" evidence="1">
    <location>
        <begin position="54"/>
        <end position="75"/>
    </location>
</feature>
<keyword evidence="1" id="KW-1133">Transmembrane helix</keyword>
<evidence type="ECO:0000256" key="1">
    <source>
        <dbReference type="SAM" id="Phobius"/>
    </source>
</evidence>
<dbReference type="AlphaFoldDB" id="A0A914YRX0"/>
<protein>
    <submittedName>
        <fullName evidence="3">Uncharacterized protein</fullName>
    </submittedName>
</protein>